<feature type="region of interest" description="Disordered" evidence="1">
    <location>
        <begin position="540"/>
        <end position="566"/>
    </location>
</feature>
<dbReference type="SUPFAM" id="SSF52540">
    <property type="entry name" value="P-loop containing nucleoside triphosphate hydrolases"/>
    <property type="match status" value="1"/>
</dbReference>
<dbReference type="PANTHER" id="PTHR34222">
    <property type="entry name" value="GAG_PRE-INTEGRS DOMAIN-CONTAINING PROTEIN"/>
    <property type="match status" value="1"/>
</dbReference>
<evidence type="ECO:0000313" key="2">
    <source>
        <dbReference type="EMBL" id="GJT85172.1"/>
    </source>
</evidence>
<comment type="caution">
    <text evidence="2">The sequence shown here is derived from an EMBL/GenBank/DDBJ whole genome shotgun (WGS) entry which is preliminary data.</text>
</comment>
<evidence type="ECO:0000256" key="1">
    <source>
        <dbReference type="SAM" id="MobiDB-lite"/>
    </source>
</evidence>
<dbReference type="EMBL" id="BQNB010019424">
    <property type="protein sequence ID" value="GJT85172.1"/>
    <property type="molecule type" value="Genomic_DNA"/>
</dbReference>
<protein>
    <submittedName>
        <fullName evidence="2">Transcription factor interactor and regulator CCHC(Zn) family protein</fullName>
    </submittedName>
</protein>
<proteinExistence type="predicted"/>
<dbReference type="Gene3D" id="3.40.50.720">
    <property type="entry name" value="NAD(P)-binding Rossmann-like Domain"/>
    <property type="match status" value="1"/>
</dbReference>
<reference evidence="2" key="1">
    <citation type="journal article" date="2022" name="Int. J. Mol. Sci.">
        <title>Draft Genome of Tanacetum Coccineum: Genomic Comparison of Closely Related Tanacetum-Family Plants.</title>
        <authorList>
            <person name="Yamashiro T."/>
            <person name="Shiraishi A."/>
            <person name="Nakayama K."/>
            <person name="Satake H."/>
        </authorList>
    </citation>
    <scope>NUCLEOTIDE SEQUENCE</scope>
</reference>
<organism evidence="2 3">
    <name type="scientific">Tanacetum coccineum</name>
    <dbReference type="NCBI Taxonomy" id="301880"/>
    <lineage>
        <taxon>Eukaryota</taxon>
        <taxon>Viridiplantae</taxon>
        <taxon>Streptophyta</taxon>
        <taxon>Embryophyta</taxon>
        <taxon>Tracheophyta</taxon>
        <taxon>Spermatophyta</taxon>
        <taxon>Magnoliopsida</taxon>
        <taxon>eudicotyledons</taxon>
        <taxon>Gunneridae</taxon>
        <taxon>Pentapetalae</taxon>
        <taxon>asterids</taxon>
        <taxon>campanulids</taxon>
        <taxon>Asterales</taxon>
        <taxon>Asteraceae</taxon>
        <taxon>Asteroideae</taxon>
        <taxon>Anthemideae</taxon>
        <taxon>Anthemidinae</taxon>
        <taxon>Tanacetum</taxon>
    </lineage>
</organism>
<dbReference type="SUPFAM" id="SSF51735">
    <property type="entry name" value="NAD(P)-binding Rossmann-fold domains"/>
    <property type="match status" value="1"/>
</dbReference>
<dbReference type="InterPro" id="IPR027417">
    <property type="entry name" value="P-loop_NTPase"/>
</dbReference>
<reference evidence="2" key="2">
    <citation type="submission" date="2022-01" db="EMBL/GenBank/DDBJ databases">
        <authorList>
            <person name="Yamashiro T."/>
            <person name="Shiraishi A."/>
            <person name="Satake H."/>
            <person name="Nakayama K."/>
        </authorList>
    </citation>
    <scope>NUCLEOTIDE SEQUENCE</scope>
</reference>
<dbReference type="InterPro" id="IPR036291">
    <property type="entry name" value="NAD(P)-bd_dom_sf"/>
</dbReference>
<feature type="compositionally biased region" description="Polar residues" evidence="1">
    <location>
        <begin position="540"/>
        <end position="561"/>
    </location>
</feature>
<evidence type="ECO:0000313" key="3">
    <source>
        <dbReference type="Proteomes" id="UP001151760"/>
    </source>
</evidence>
<keyword evidence="3" id="KW-1185">Reference proteome</keyword>
<dbReference type="PANTHER" id="PTHR34222:SF99">
    <property type="entry name" value="PROTEIN, PUTATIVE-RELATED"/>
    <property type="match status" value="1"/>
</dbReference>
<feature type="compositionally biased region" description="Polar residues" evidence="1">
    <location>
        <begin position="728"/>
        <end position="770"/>
    </location>
</feature>
<accession>A0ABQ5HBB8</accession>
<dbReference type="Gene3D" id="3.40.50.300">
    <property type="entry name" value="P-loop containing nucleotide triphosphate hydrolases"/>
    <property type="match status" value="1"/>
</dbReference>
<gene>
    <name evidence="2" type="ORF">Tco_1066889</name>
</gene>
<feature type="non-terminal residue" evidence="2">
    <location>
        <position position="1"/>
    </location>
</feature>
<feature type="region of interest" description="Disordered" evidence="1">
    <location>
        <begin position="704"/>
        <end position="795"/>
    </location>
</feature>
<name>A0ABQ5HBB8_9ASTR</name>
<dbReference type="Proteomes" id="UP001151760">
    <property type="component" value="Unassembled WGS sequence"/>
</dbReference>
<sequence length="898" mass="99740">DAQVTVNEAKTADCACYLELTVPSRSRREGCWDFHDKCRSIKVLHLTGANTIIMHDMDFNPHIDRAAKDRCHRIGQTTPDAVYRCVYGTNEGGAKAATVKGCLATLREKRRRVLAGRRNVNRRLVTRFEQSNGERRNARRRGVTVGTTSTGRVGSVIHVQLQGTAGKDPFLFIMKVNILSVSSSASVIYDPNKREHLLALDGSKERLSLYEANLIEDGSFDSAVKGCVCVFHTTSPVQLIVYDPQAQLIDPAVKGTLNVLKSTSKVPSIKRVILTSSMATVSYGAKVPVFGDVGSPPYPERIVYCASLEQYYNKDLKVNCSDLGFDETLKFGGFACSCVSAKSYIKNLKMAPESSKSKISDLDFGDPLYLHASDTTGAPLVNIKLSGTENYNMQLRCSVMGQIFSKLAMEVWDELKETYDKIDGSVTFNLLQRIQTLKQNGTPVSEYYHKLNSLWRQYDVMIKLPECTCDANKKFKEHNDLIKLMQFLMGLDDVYCPIRSNLLTSDPLPTVKAAFSIISREESHRGGSFNVSNKTHATSFASNVPNQSNFSNRNRTQNNAFNKGRPTRNPNLLCTNCGFTGHTVERCYKITGFPPNFQSKRKEFASNNHASTSDNTSDHIKNASYVSADDKSAQLFSKEQIAQIMSLISEKKVEVTSDTKANMAGLTSKQSYGIGSGDCSHDTGSSDSDLNHLNFFDSPYDFSKTVPPPNHVNHVDSSQDEVLDSHDSGSPSNSGTSHTLGSNPATSDRENLLSSASHEVSQTETTSGDDINSHESEGIGHQVTTTETLRRSNRQTQIPKRLDDFVLNKNVKYGIERVVNYSNLSFETSCFLSNLTKSKEPKDFFEASQDPKWIEAMNLEMEALNRNGTWVLTELPENRKPIGCKWIFKIKYKANGEV</sequence>